<sequence>MISVVNLVRKYSLGKEPLIALDNVSISISQGEFVSIMGTSGSGKSTLLNLIGGLDRFDSGEISVDGLDIASLDENQLAKYRREKIGFIFQSYNLVPTLTALQNVELPLIFSGIPKNDRLTKVQDMLKTVGLQDRVNHRPTEMSGGEQQRVAVARALINNPAIILGDEPTGNLDSKTGEEIMDLLTWMNKNNGLTVVMVTHDAEKARYADRVVHIKDGRIIRGEG</sequence>
<name>A0A2M7T7R5_9ACTN</name>
<dbReference type="Pfam" id="PF00005">
    <property type="entry name" value="ABC_tran"/>
    <property type="match status" value="1"/>
</dbReference>
<dbReference type="RefSeq" id="WP_286678127.1">
    <property type="nucleotide sequence ID" value="NZ_MNXI01000060.1"/>
</dbReference>
<dbReference type="PANTHER" id="PTHR42798:SF6">
    <property type="entry name" value="CELL DIVISION ATP-BINDING PROTEIN FTSE"/>
    <property type="match status" value="1"/>
</dbReference>
<dbReference type="AlphaFoldDB" id="A0A2M7T7R5"/>
<dbReference type="InterPro" id="IPR027417">
    <property type="entry name" value="P-loop_NTPase"/>
</dbReference>
<dbReference type="InterPro" id="IPR003593">
    <property type="entry name" value="AAA+_ATPase"/>
</dbReference>
<dbReference type="FunFam" id="3.40.50.300:FF:000032">
    <property type="entry name" value="Export ABC transporter ATP-binding protein"/>
    <property type="match status" value="1"/>
</dbReference>
<feature type="domain" description="ABC transporter" evidence="5">
    <location>
        <begin position="2"/>
        <end position="224"/>
    </location>
</feature>
<reference evidence="7" key="1">
    <citation type="submission" date="2017-09" db="EMBL/GenBank/DDBJ databases">
        <title>Depth-based differentiation of microbial function through sediment-hosted aquifers and enrichment of novel symbionts in the deep terrestrial subsurface.</title>
        <authorList>
            <person name="Probst A.J."/>
            <person name="Ladd B."/>
            <person name="Jarett J.K."/>
            <person name="Geller-Mcgrath D.E."/>
            <person name="Sieber C.M.K."/>
            <person name="Emerson J.B."/>
            <person name="Anantharaman K."/>
            <person name="Thomas B.C."/>
            <person name="Malmstrom R."/>
            <person name="Stieglmeier M."/>
            <person name="Klingl A."/>
            <person name="Woyke T."/>
            <person name="Ryan C.M."/>
            <person name="Banfield J.F."/>
        </authorList>
    </citation>
    <scope>NUCLEOTIDE SEQUENCE [LARGE SCALE GENOMIC DNA]</scope>
</reference>
<gene>
    <name evidence="6" type="ORF">COY37_06225</name>
</gene>
<dbReference type="GO" id="GO:0098796">
    <property type="term" value="C:membrane protein complex"/>
    <property type="evidence" value="ECO:0007669"/>
    <property type="project" value="UniProtKB-ARBA"/>
</dbReference>
<keyword evidence="3" id="KW-0547">Nucleotide-binding</keyword>
<dbReference type="InterPro" id="IPR017871">
    <property type="entry name" value="ABC_transporter-like_CS"/>
</dbReference>
<dbReference type="InterPro" id="IPR017911">
    <property type="entry name" value="MacB-like_ATP-bd"/>
</dbReference>
<proteinExistence type="inferred from homology"/>
<evidence type="ECO:0000256" key="1">
    <source>
        <dbReference type="ARBA" id="ARBA00005417"/>
    </source>
</evidence>
<comment type="caution">
    <text evidence="6">The sequence shown here is derived from an EMBL/GenBank/DDBJ whole genome shotgun (WGS) entry which is preliminary data.</text>
</comment>
<evidence type="ECO:0000256" key="4">
    <source>
        <dbReference type="ARBA" id="ARBA00022840"/>
    </source>
</evidence>
<dbReference type="CDD" id="cd03255">
    <property type="entry name" value="ABC_MJ0796_LolCDE_FtsE"/>
    <property type="match status" value="1"/>
</dbReference>
<protein>
    <recommendedName>
        <fullName evidence="5">ABC transporter domain-containing protein</fullName>
    </recommendedName>
</protein>
<dbReference type="Proteomes" id="UP000230956">
    <property type="component" value="Unassembled WGS sequence"/>
</dbReference>
<evidence type="ECO:0000313" key="6">
    <source>
        <dbReference type="EMBL" id="PIZ38401.1"/>
    </source>
</evidence>
<dbReference type="SUPFAM" id="SSF52540">
    <property type="entry name" value="P-loop containing nucleoside triphosphate hydrolases"/>
    <property type="match status" value="1"/>
</dbReference>
<evidence type="ECO:0000256" key="2">
    <source>
        <dbReference type="ARBA" id="ARBA00022448"/>
    </source>
</evidence>
<dbReference type="GO" id="GO:0005524">
    <property type="term" value="F:ATP binding"/>
    <property type="evidence" value="ECO:0007669"/>
    <property type="project" value="UniProtKB-KW"/>
</dbReference>
<dbReference type="GO" id="GO:0022857">
    <property type="term" value="F:transmembrane transporter activity"/>
    <property type="evidence" value="ECO:0007669"/>
    <property type="project" value="UniProtKB-ARBA"/>
</dbReference>
<keyword evidence="2" id="KW-0813">Transport</keyword>
<dbReference type="EMBL" id="PFNG01000150">
    <property type="protein sequence ID" value="PIZ38401.1"/>
    <property type="molecule type" value="Genomic_DNA"/>
</dbReference>
<dbReference type="PANTHER" id="PTHR42798">
    <property type="entry name" value="LIPOPROTEIN-RELEASING SYSTEM ATP-BINDING PROTEIN LOLD"/>
    <property type="match status" value="1"/>
</dbReference>
<organism evidence="6 7">
    <name type="scientific">Candidatus Aquicultor secundus</name>
    <dbReference type="NCBI Taxonomy" id="1973895"/>
    <lineage>
        <taxon>Bacteria</taxon>
        <taxon>Bacillati</taxon>
        <taxon>Actinomycetota</taxon>
        <taxon>Candidatus Aquicultoria</taxon>
        <taxon>Candidatus Aquicultorales</taxon>
        <taxon>Candidatus Aquicultoraceae</taxon>
        <taxon>Candidatus Aquicultor</taxon>
    </lineage>
</organism>
<evidence type="ECO:0000259" key="5">
    <source>
        <dbReference type="PROSITE" id="PS50893"/>
    </source>
</evidence>
<dbReference type="PROSITE" id="PS50893">
    <property type="entry name" value="ABC_TRANSPORTER_2"/>
    <property type="match status" value="1"/>
</dbReference>
<dbReference type="InterPro" id="IPR003439">
    <property type="entry name" value="ABC_transporter-like_ATP-bd"/>
</dbReference>
<evidence type="ECO:0000313" key="7">
    <source>
        <dbReference type="Proteomes" id="UP000230956"/>
    </source>
</evidence>
<dbReference type="PROSITE" id="PS00211">
    <property type="entry name" value="ABC_TRANSPORTER_1"/>
    <property type="match status" value="1"/>
</dbReference>
<dbReference type="Gene3D" id="3.40.50.300">
    <property type="entry name" value="P-loop containing nucleotide triphosphate hydrolases"/>
    <property type="match status" value="1"/>
</dbReference>
<keyword evidence="4" id="KW-0067">ATP-binding</keyword>
<accession>A0A2M7T7R5</accession>
<dbReference type="GO" id="GO:0016887">
    <property type="term" value="F:ATP hydrolysis activity"/>
    <property type="evidence" value="ECO:0007669"/>
    <property type="project" value="InterPro"/>
</dbReference>
<evidence type="ECO:0000256" key="3">
    <source>
        <dbReference type="ARBA" id="ARBA00022741"/>
    </source>
</evidence>
<dbReference type="SMART" id="SM00382">
    <property type="entry name" value="AAA"/>
    <property type="match status" value="1"/>
</dbReference>
<comment type="similarity">
    <text evidence="1">Belongs to the ABC transporter superfamily.</text>
</comment>